<keyword evidence="1" id="KW-0880">Kelch repeat</keyword>
<dbReference type="PANTHER" id="PTHR45632">
    <property type="entry name" value="LD33804P"/>
    <property type="match status" value="1"/>
</dbReference>
<name>S2D0F1_INDAL</name>
<dbReference type="STRING" id="1189612.A33Q_3938"/>
<evidence type="ECO:0000313" key="4">
    <source>
        <dbReference type="EMBL" id="EOZ92847.1"/>
    </source>
</evidence>
<reference evidence="4 5" key="1">
    <citation type="journal article" date="2013" name="Genome Announc.">
        <title>Draft Genome Sequence of Indibacter alkaliphilus Strain LW1T, Isolated from Lonar Lake, a Haloalkaline Lake in the Buldana District of Maharashtra, India.</title>
        <authorList>
            <person name="Singh A."/>
            <person name="Kumar Jangir P."/>
            <person name="Sharma R."/>
            <person name="Singh A."/>
            <person name="Kumar Pinnaka A."/>
            <person name="Shivaji S."/>
        </authorList>
    </citation>
    <scope>NUCLEOTIDE SEQUENCE [LARGE SCALE GENOMIC DNA]</scope>
    <source>
        <strain evidence="5">CCUG 57479 / KCTC 22604 / LW1</strain>
    </source>
</reference>
<keyword evidence="2" id="KW-0677">Repeat</keyword>
<protein>
    <recommendedName>
        <fullName evidence="6">N-acetylneuraminic acid mutarotase</fullName>
    </recommendedName>
</protein>
<feature type="signal peptide" evidence="3">
    <location>
        <begin position="1"/>
        <end position="19"/>
    </location>
</feature>
<dbReference type="InterPro" id="IPR015915">
    <property type="entry name" value="Kelch-typ_b-propeller"/>
</dbReference>
<evidence type="ECO:0000256" key="2">
    <source>
        <dbReference type="ARBA" id="ARBA00022737"/>
    </source>
</evidence>
<dbReference type="eggNOG" id="COG3055">
    <property type="taxonomic scope" value="Bacteria"/>
</dbReference>
<accession>S2D0F1</accession>
<evidence type="ECO:0000256" key="1">
    <source>
        <dbReference type="ARBA" id="ARBA00022441"/>
    </source>
</evidence>
<evidence type="ECO:0000256" key="3">
    <source>
        <dbReference type="SAM" id="SignalP"/>
    </source>
</evidence>
<keyword evidence="5" id="KW-1185">Reference proteome</keyword>
<evidence type="ECO:0008006" key="6">
    <source>
        <dbReference type="Google" id="ProtNLM"/>
    </source>
</evidence>
<dbReference type="SUPFAM" id="SSF117281">
    <property type="entry name" value="Kelch motif"/>
    <property type="match status" value="1"/>
</dbReference>
<dbReference type="Gene3D" id="2.120.10.80">
    <property type="entry name" value="Kelch-type beta propeller"/>
    <property type="match status" value="2"/>
</dbReference>
<dbReference type="AlphaFoldDB" id="S2D0F1"/>
<evidence type="ECO:0000313" key="5">
    <source>
        <dbReference type="Proteomes" id="UP000006073"/>
    </source>
</evidence>
<keyword evidence="3" id="KW-0732">Signal</keyword>
<comment type="caution">
    <text evidence="4">The sequence shown here is derived from an EMBL/GenBank/DDBJ whole genome shotgun (WGS) entry which is preliminary data.</text>
</comment>
<feature type="chain" id="PRO_5004495933" description="N-acetylneuraminic acid mutarotase" evidence="3">
    <location>
        <begin position="20"/>
        <end position="348"/>
    </location>
</feature>
<gene>
    <name evidence="4" type="ORF">A33Q_3938</name>
</gene>
<dbReference type="OrthoDB" id="103335at2"/>
<dbReference type="Proteomes" id="UP000006073">
    <property type="component" value="Unassembled WGS sequence"/>
</dbReference>
<sequence length="348" mass="39015">MKKSLLAIIAGFLLVFCTAPEEPALQPPVNDLDPPINENPPNPPTITNFVFTKANEFPASGRKNAFSFAIGDKFYVGTGEGTDESGYTLLDDFWEYDTKSDIWTEKAKFPLGKFRKGAAIAYNGKGYVLFGETLNCIMDQPCDFIFYRKIHAYDPENDSWEEVAELEAIPSTYGGHITLVNNKAMFVDTFHAYEISLDNFLYEKKPVSPIPIDLAAAFKIGNRIYYFGGLEGGVGSVKTMSYDTQSGEWAQLSDFPGVKRYGAVSFAKDGFGYVLGGKESDIWGQNQQFKEIWQFDPKDSNWKKVSDYPGEGISEKILQMVNGQVFIGFGSKSNAIRFEKDFWKLELK</sequence>
<dbReference type="EMBL" id="ALWO02000049">
    <property type="protein sequence ID" value="EOZ92847.1"/>
    <property type="molecule type" value="Genomic_DNA"/>
</dbReference>
<proteinExistence type="predicted"/>
<dbReference type="PANTHER" id="PTHR45632:SF3">
    <property type="entry name" value="KELCH-LIKE PROTEIN 32"/>
    <property type="match status" value="1"/>
</dbReference>
<organism evidence="4 5">
    <name type="scientific">Indibacter alkaliphilus (strain CCUG 57479 / KCTC 22604 / LW1)</name>
    <dbReference type="NCBI Taxonomy" id="1189612"/>
    <lineage>
        <taxon>Bacteria</taxon>
        <taxon>Pseudomonadati</taxon>
        <taxon>Bacteroidota</taxon>
        <taxon>Cytophagia</taxon>
        <taxon>Cytophagales</taxon>
        <taxon>Cyclobacteriaceae</taxon>
    </lineage>
</organism>
<dbReference type="RefSeq" id="WP_009035077.1">
    <property type="nucleotide sequence ID" value="NZ_ALWO02000049.1"/>
</dbReference>